<evidence type="ECO:0000259" key="2">
    <source>
        <dbReference type="Pfam" id="PF00582"/>
    </source>
</evidence>
<dbReference type="EMBL" id="JAURUR010000023">
    <property type="protein sequence ID" value="MDP9766299.1"/>
    <property type="molecule type" value="Genomic_DNA"/>
</dbReference>
<sequence>MFRRILVPLDRPAPDHPLLLATRAWFPGAQLHLLHVLVPFDGTVAEALRYAAMPETDHAQAQLSQVQRELEATGPGDVVVSAQPAVELLRRARRDRFDLVVLGTSTKSFMEKRVLGSVAAAAVRHSAVPVLTLGHGAPVPAPPRRILALQDFSDEAQRAVHLARTQFPEAAVEQLHVLPHGTATGFRSPRSAPYSLLPLRRQRRLMESRRRLEALGGGVLLEGDPAGVALARAAAMRAELIVMGRSAKGIWEGLFFGSVAGQMVTLSPIPVLSTRRR</sequence>
<protein>
    <submittedName>
        <fullName evidence="3">Nucleotide-binding universal stress UspA family protein</fullName>
    </submittedName>
</protein>
<gene>
    <name evidence="3" type="ORF">QO006_003764</name>
</gene>
<dbReference type="PRINTS" id="PR01438">
    <property type="entry name" value="UNVRSLSTRESS"/>
</dbReference>
<dbReference type="Proteomes" id="UP001232163">
    <property type="component" value="Unassembled WGS sequence"/>
</dbReference>
<accession>A0ABT9MIK0</accession>
<dbReference type="InterPro" id="IPR006016">
    <property type="entry name" value="UspA"/>
</dbReference>
<proteinExistence type="inferred from homology"/>
<comment type="similarity">
    <text evidence="1">Belongs to the universal stress protein A family.</text>
</comment>
<evidence type="ECO:0000256" key="1">
    <source>
        <dbReference type="ARBA" id="ARBA00008791"/>
    </source>
</evidence>
<dbReference type="InterPro" id="IPR006015">
    <property type="entry name" value="Universal_stress_UspA"/>
</dbReference>
<dbReference type="SUPFAM" id="SSF52402">
    <property type="entry name" value="Adenine nucleotide alpha hydrolases-like"/>
    <property type="match status" value="2"/>
</dbReference>
<evidence type="ECO:0000313" key="3">
    <source>
        <dbReference type="EMBL" id="MDP9766299.1"/>
    </source>
</evidence>
<dbReference type="CDD" id="cd00293">
    <property type="entry name" value="USP-like"/>
    <property type="match status" value="2"/>
</dbReference>
<reference evidence="3 4" key="1">
    <citation type="submission" date="2023-07" db="EMBL/GenBank/DDBJ databases">
        <title>Genomic Encyclopedia of Type Strains, Phase IV (KMG-IV): sequencing the most valuable type-strain genomes for metagenomic binning, comparative biology and taxonomic classification.</title>
        <authorList>
            <person name="Goeker M."/>
        </authorList>
    </citation>
    <scope>NUCLEOTIDE SEQUENCE [LARGE SCALE GENOMIC DNA]</scope>
    <source>
        <strain evidence="3 4">NIO-1023</strain>
    </source>
</reference>
<feature type="domain" description="UspA" evidence="2">
    <location>
        <begin position="1"/>
        <end position="131"/>
    </location>
</feature>
<name>A0ABT9MIK0_9DEIO</name>
<dbReference type="PANTHER" id="PTHR46268">
    <property type="entry name" value="STRESS RESPONSE PROTEIN NHAX"/>
    <property type="match status" value="1"/>
</dbReference>
<keyword evidence="4" id="KW-1185">Reference proteome</keyword>
<dbReference type="PANTHER" id="PTHR46268:SF6">
    <property type="entry name" value="UNIVERSAL STRESS PROTEIN UP12"/>
    <property type="match status" value="1"/>
</dbReference>
<dbReference type="RefSeq" id="WP_307469390.1">
    <property type="nucleotide sequence ID" value="NZ_JAURUR010000023.1"/>
</dbReference>
<organism evidence="3 4">
    <name type="scientific">Deinococcus enclensis</name>
    <dbReference type="NCBI Taxonomy" id="1049582"/>
    <lineage>
        <taxon>Bacteria</taxon>
        <taxon>Thermotogati</taxon>
        <taxon>Deinococcota</taxon>
        <taxon>Deinococci</taxon>
        <taxon>Deinococcales</taxon>
        <taxon>Deinococcaceae</taxon>
        <taxon>Deinococcus</taxon>
    </lineage>
</organism>
<feature type="domain" description="UspA" evidence="2">
    <location>
        <begin position="144"/>
        <end position="272"/>
    </location>
</feature>
<dbReference type="Pfam" id="PF00582">
    <property type="entry name" value="Usp"/>
    <property type="match status" value="2"/>
</dbReference>
<comment type="caution">
    <text evidence="3">The sequence shown here is derived from an EMBL/GenBank/DDBJ whole genome shotgun (WGS) entry which is preliminary data.</text>
</comment>
<evidence type="ECO:0000313" key="4">
    <source>
        <dbReference type="Proteomes" id="UP001232163"/>
    </source>
</evidence>
<dbReference type="InterPro" id="IPR014729">
    <property type="entry name" value="Rossmann-like_a/b/a_fold"/>
</dbReference>
<dbReference type="Gene3D" id="3.40.50.620">
    <property type="entry name" value="HUPs"/>
    <property type="match status" value="2"/>
</dbReference>